<sequence length="135" mass="13751">MLENTRLTALARLAGSGGVTGGITGGVTGGVTGGTMGGGGLPPQPAVLCREQPPDTCVSVPPPPPQPARETRRAVSNAAGRRCRGAWGTMGLRELAELLGINPKSSLCTPSLLDAKQACCLGRAGSIFLVQWRAF</sequence>
<accession>A0A4Y6R9L6</accession>
<name>A0A4Y6R9L6_9BURK</name>
<reference evidence="2 3" key="1">
    <citation type="submission" date="2019-06" db="EMBL/GenBank/DDBJ databases">
        <title>Complete genome sequence of Janthinobacterium sp. SNU WT3 isolated from diseased rainbow trout.</title>
        <authorList>
            <person name="Oh W.T."/>
            <person name="Park S.C."/>
        </authorList>
    </citation>
    <scope>NUCLEOTIDE SEQUENCE [LARGE SCALE GENOMIC DNA]</scope>
    <source>
        <strain evidence="2 3">SNU WT3</strain>
    </source>
</reference>
<evidence type="ECO:0000313" key="3">
    <source>
        <dbReference type="Proteomes" id="UP000316665"/>
    </source>
</evidence>
<keyword evidence="3" id="KW-1185">Reference proteome</keyword>
<protein>
    <submittedName>
        <fullName evidence="2">Uncharacterized protein</fullName>
    </submittedName>
</protein>
<evidence type="ECO:0000313" key="2">
    <source>
        <dbReference type="EMBL" id="QDG69632.1"/>
    </source>
</evidence>
<dbReference type="AlphaFoldDB" id="A0A4Y6R9L6"/>
<feature type="region of interest" description="Disordered" evidence="1">
    <location>
        <begin position="56"/>
        <end position="77"/>
    </location>
</feature>
<gene>
    <name evidence="2" type="ORF">FJQ89_03770</name>
</gene>
<dbReference type="KEGG" id="jas:FJQ89_03770"/>
<evidence type="ECO:0000256" key="1">
    <source>
        <dbReference type="SAM" id="MobiDB-lite"/>
    </source>
</evidence>
<proteinExistence type="predicted"/>
<dbReference type="Proteomes" id="UP000316665">
    <property type="component" value="Chromosome"/>
</dbReference>
<organism evidence="2 3">
    <name type="scientific">Janthinobacterium tructae</name>
    <dbReference type="NCBI Taxonomy" id="2590869"/>
    <lineage>
        <taxon>Bacteria</taxon>
        <taxon>Pseudomonadati</taxon>
        <taxon>Pseudomonadota</taxon>
        <taxon>Betaproteobacteria</taxon>
        <taxon>Burkholderiales</taxon>
        <taxon>Oxalobacteraceae</taxon>
        <taxon>Janthinobacterium</taxon>
    </lineage>
</organism>
<dbReference type="EMBL" id="CP041185">
    <property type="protein sequence ID" value="QDG69632.1"/>
    <property type="molecule type" value="Genomic_DNA"/>
</dbReference>